<keyword evidence="1" id="KW-0732">Signal</keyword>
<comment type="caution">
    <text evidence="2">The sequence shown here is derived from an EMBL/GenBank/DDBJ whole genome shotgun (WGS) entry which is preliminary data.</text>
</comment>
<accession>A0A225VJD9</accession>
<protein>
    <submittedName>
        <fullName evidence="2">RxLR effector protein</fullName>
    </submittedName>
</protein>
<keyword evidence="3" id="KW-1185">Reference proteome</keyword>
<name>A0A225VJD9_9STRA</name>
<gene>
    <name evidence="2" type="ORF">PHMEG_00022184</name>
</gene>
<dbReference type="OrthoDB" id="146550at2759"/>
<organism evidence="2 3">
    <name type="scientific">Phytophthora megakarya</name>
    <dbReference type="NCBI Taxonomy" id="4795"/>
    <lineage>
        <taxon>Eukaryota</taxon>
        <taxon>Sar</taxon>
        <taxon>Stramenopiles</taxon>
        <taxon>Oomycota</taxon>
        <taxon>Peronosporomycetes</taxon>
        <taxon>Peronosporales</taxon>
        <taxon>Peronosporaceae</taxon>
        <taxon>Phytophthora</taxon>
    </lineage>
</organism>
<dbReference type="EMBL" id="NBNE01004308">
    <property type="protein sequence ID" value="OWZ05681.1"/>
    <property type="molecule type" value="Genomic_DNA"/>
</dbReference>
<evidence type="ECO:0000313" key="2">
    <source>
        <dbReference type="EMBL" id="OWZ05681.1"/>
    </source>
</evidence>
<evidence type="ECO:0000313" key="3">
    <source>
        <dbReference type="Proteomes" id="UP000198211"/>
    </source>
</evidence>
<evidence type="ECO:0000256" key="1">
    <source>
        <dbReference type="SAM" id="SignalP"/>
    </source>
</evidence>
<sequence>MRFLFITVVVLAIFEIPSAALSTNTQAHPLPIQATAPDAMSYGEHPVLDKGSRNKLLRPSIAHSHMKTRKDEEVSHEQVDEERGISILSKKMYEKLKRFSEKYYHPTDFLYDVLNLLSAIVHYMT</sequence>
<feature type="chain" id="PRO_5012217625" evidence="1">
    <location>
        <begin position="21"/>
        <end position="125"/>
    </location>
</feature>
<feature type="signal peptide" evidence="1">
    <location>
        <begin position="1"/>
        <end position="20"/>
    </location>
</feature>
<reference evidence="3" key="1">
    <citation type="submission" date="2017-03" db="EMBL/GenBank/DDBJ databases">
        <title>Phytopthora megakarya and P. palmivora, two closely related causual agents of cacao black pod achieved similar genome size and gene model numbers by different mechanisms.</title>
        <authorList>
            <person name="Ali S."/>
            <person name="Shao J."/>
            <person name="Larry D.J."/>
            <person name="Kronmiller B."/>
            <person name="Shen D."/>
            <person name="Strem M.D."/>
            <person name="Melnick R.L."/>
            <person name="Guiltinan M.J."/>
            <person name="Tyler B.M."/>
            <person name="Meinhardt L.W."/>
            <person name="Bailey B.A."/>
        </authorList>
    </citation>
    <scope>NUCLEOTIDE SEQUENCE [LARGE SCALE GENOMIC DNA]</scope>
    <source>
        <strain evidence="3">zdho120</strain>
    </source>
</reference>
<dbReference type="AlphaFoldDB" id="A0A225VJD9"/>
<proteinExistence type="predicted"/>
<dbReference type="Proteomes" id="UP000198211">
    <property type="component" value="Unassembled WGS sequence"/>
</dbReference>